<gene>
    <name evidence="1" type="ORF">DBV15_02459</name>
</gene>
<accession>A0A4S2L1A1</accession>
<reference evidence="1 2" key="1">
    <citation type="journal article" date="2019" name="Philos. Trans. R. Soc. Lond., B, Biol. Sci.">
        <title>Ant behaviour and brain gene expression of defending hosts depend on the ecological success of the intruding social parasite.</title>
        <authorList>
            <person name="Kaur R."/>
            <person name="Stoldt M."/>
            <person name="Jongepier E."/>
            <person name="Feldmeyer B."/>
            <person name="Menzel F."/>
            <person name="Bornberg-Bauer E."/>
            <person name="Foitzik S."/>
        </authorList>
    </citation>
    <scope>NUCLEOTIDE SEQUENCE [LARGE SCALE GENOMIC DNA]</scope>
    <source>
        <tissue evidence="1">Whole body</tissue>
    </source>
</reference>
<sequence>MSGGNVYIRCNTSPRVSVEEGARPLRLAEERSVREVEANEFDRKSFPRGSSLRCRGRDLLARAITKSGRDEFAGAKAKVTRATPPSFVCASDVEPSGDNTFVKSIDHRQSSRICPTCQKKFMEK</sequence>
<evidence type="ECO:0000313" key="1">
    <source>
        <dbReference type="EMBL" id="TGZ54229.1"/>
    </source>
</evidence>
<dbReference type="AlphaFoldDB" id="A0A4S2L1A1"/>
<comment type="caution">
    <text evidence="1">The sequence shown here is derived from an EMBL/GenBank/DDBJ whole genome shotgun (WGS) entry which is preliminary data.</text>
</comment>
<organism evidence="1 2">
    <name type="scientific">Temnothorax longispinosus</name>
    <dbReference type="NCBI Taxonomy" id="300112"/>
    <lineage>
        <taxon>Eukaryota</taxon>
        <taxon>Metazoa</taxon>
        <taxon>Ecdysozoa</taxon>
        <taxon>Arthropoda</taxon>
        <taxon>Hexapoda</taxon>
        <taxon>Insecta</taxon>
        <taxon>Pterygota</taxon>
        <taxon>Neoptera</taxon>
        <taxon>Endopterygota</taxon>
        <taxon>Hymenoptera</taxon>
        <taxon>Apocrita</taxon>
        <taxon>Aculeata</taxon>
        <taxon>Formicoidea</taxon>
        <taxon>Formicidae</taxon>
        <taxon>Myrmicinae</taxon>
        <taxon>Temnothorax</taxon>
    </lineage>
</organism>
<dbReference type="EMBL" id="QBLH01000808">
    <property type="protein sequence ID" value="TGZ54229.1"/>
    <property type="molecule type" value="Genomic_DNA"/>
</dbReference>
<dbReference type="Proteomes" id="UP000310200">
    <property type="component" value="Unassembled WGS sequence"/>
</dbReference>
<evidence type="ECO:0000313" key="2">
    <source>
        <dbReference type="Proteomes" id="UP000310200"/>
    </source>
</evidence>
<name>A0A4S2L1A1_9HYME</name>
<keyword evidence="2" id="KW-1185">Reference proteome</keyword>
<proteinExistence type="predicted"/>
<protein>
    <submittedName>
        <fullName evidence="1">Uncharacterized protein</fullName>
    </submittedName>
</protein>